<dbReference type="InterPro" id="IPR023393">
    <property type="entry name" value="START-like_dom_sf"/>
</dbReference>
<dbReference type="SUPFAM" id="SSF55961">
    <property type="entry name" value="Bet v1-like"/>
    <property type="match status" value="1"/>
</dbReference>
<comment type="caution">
    <text evidence="3">The sequence shown here is derived from an EMBL/GenBank/DDBJ whole genome shotgun (WGS) entry which is preliminary data.</text>
</comment>
<dbReference type="Proteomes" id="UP001203058">
    <property type="component" value="Unassembled WGS sequence"/>
</dbReference>
<reference evidence="3 4" key="1">
    <citation type="submission" date="2022-03" db="EMBL/GenBank/DDBJ databases">
        <authorList>
            <person name="Jo J.-H."/>
            <person name="Im W.-T."/>
        </authorList>
    </citation>
    <scope>NUCLEOTIDE SEQUENCE [LARGE SCALE GENOMIC DNA]</scope>
    <source>
        <strain evidence="3 4">SM33</strain>
    </source>
</reference>
<dbReference type="Pfam" id="PF08327">
    <property type="entry name" value="AHSA1"/>
    <property type="match status" value="1"/>
</dbReference>
<keyword evidence="4" id="KW-1185">Reference proteome</keyword>
<feature type="domain" description="Activator of Hsp90 ATPase homologue 1/2-like C-terminal" evidence="2">
    <location>
        <begin position="27"/>
        <end position="156"/>
    </location>
</feature>
<dbReference type="CDD" id="cd08899">
    <property type="entry name" value="SRPBCC_CalC_Aha1-like_6"/>
    <property type="match status" value="1"/>
</dbReference>
<evidence type="ECO:0000313" key="4">
    <source>
        <dbReference type="Proteomes" id="UP001203058"/>
    </source>
</evidence>
<protein>
    <submittedName>
        <fullName evidence="3">SRPBCC family protein</fullName>
    </submittedName>
</protein>
<accession>A0ABS9VMK5</accession>
<dbReference type="RefSeq" id="WP_241446767.1">
    <property type="nucleotide sequence ID" value="NZ_JAKZHW010000001.1"/>
</dbReference>
<dbReference type="InterPro" id="IPR013538">
    <property type="entry name" value="ASHA1/2-like_C"/>
</dbReference>
<gene>
    <name evidence="3" type="ORF">LZ016_07455</name>
</gene>
<name>A0ABS9VMK5_9SPHN</name>
<proteinExistence type="inferred from homology"/>
<evidence type="ECO:0000313" key="3">
    <source>
        <dbReference type="EMBL" id="MCH8615933.1"/>
    </source>
</evidence>
<evidence type="ECO:0000256" key="1">
    <source>
        <dbReference type="ARBA" id="ARBA00006817"/>
    </source>
</evidence>
<sequence>MTEATAQVRAPLKKIAPNAIRLERVLDAPAEKVWRYLTEADLRSQWFMGGTDARPDRDFELLNDHDNLSDDDVPYPENYAEFKGRTWSEKVLRFDPPRLLETTFQGGKNGTVTYELKPEGERTRLVVTHSGIESPTGFQDFGSGWNSHLTVLEERLAGRSIRNFWELHAQSREAVKEALEG</sequence>
<dbReference type="Gene3D" id="3.30.530.20">
    <property type="match status" value="1"/>
</dbReference>
<organism evidence="3 4">
    <name type="scientific">Sphingomonas telluris</name>
    <dbReference type="NCBI Taxonomy" id="2907998"/>
    <lineage>
        <taxon>Bacteria</taxon>
        <taxon>Pseudomonadati</taxon>
        <taxon>Pseudomonadota</taxon>
        <taxon>Alphaproteobacteria</taxon>
        <taxon>Sphingomonadales</taxon>
        <taxon>Sphingomonadaceae</taxon>
        <taxon>Sphingomonas</taxon>
    </lineage>
</organism>
<evidence type="ECO:0000259" key="2">
    <source>
        <dbReference type="Pfam" id="PF08327"/>
    </source>
</evidence>
<comment type="similarity">
    <text evidence="1">Belongs to the AHA1 family.</text>
</comment>
<dbReference type="EMBL" id="JAKZHW010000001">
    <property type="protein sequence ID" value="MCH8615933.1"/>
    <property type="molecule type" value="Genomic_DNA"/>
</dbReference>